<dbReference type="SUPFAM" id="SSF52949">
    <property type="entry name" value="Macro domain-like"/>
    <property type="match status" value="1"/>
</dbReference>
<dbReference type="SMART" id="SM00255">
    <property type="entry name" value="TIR"/>
    <property type="match status" value="2"/>
</dbReference>
<feature type="region of interest" description="Disordered" evidence="1">
    <location>
        <begin position="966"/>
        <end position="1016"/>
    </location>
</feature>
<dbReference type="PANTHER" id="PTHR33480:SF1">
    <property type="entry name" value="TYR RECOMBINASE DOMAIN-CONTAINING PROTEIN"/>
    <property type="match status" value="1"/>
</dbReference>
<dbReference type="SUPFAM" id="SSF141072">
    <property type="entry name" value="CalX-like"/>
    <property type="match status" value="2"/>
</dbReference>
<name>A0A9Q1H6T3_HOLLE</name>
<proteinExistence type="predicted"/>
<feature type="compositionally biased region" description="Low complexity" evidence="1">
    <location>
        <begin position="993"/>
        <end position="1004"/>
    </location>
</feature>
<dbReference type="EMBL" id="JAIZAY010000008">
    <property type="protein sequence ID" value="KAJ8037707.1"/>
    <property type="molecule type" value="Genomic_DNA"/>
</dbReference>
<evidence type="ECO:0000256" key="1">
    <source>
        <dbReference type="SAM" id="MobiDB-lite"/>
    </source>
</evidence>
<evidence type="ECO:0000313" key="3">
    <source>
        <dbReference type="EMBL" id="KAJ8037707.1"/>
    </source>
</evidence>
<dbReference type="PROSITE" id="PS50104">
    <property type="entry name" value="TIR"/>
    <property type="match status" value="2"/>
</dbReference>
<dbReference type="InterPro" id="IPR000157">
    <property type="entry name" value="TIR_dom"/>
</dbReference>
<feature type="compositionally biased region" description="Basic residues" evidence="1">
    <location>
        <begin position="968"/>
        <end position="991"/>
    </location>
</feature>
<dbReference type="Pfam" id="PF13676">
    <property type="entry name" value="TIR_2"/>
    <property type="match status" value="2"/>
</dbReference>
<dbReference type="SUPFAM" id="SSF52200">
    <property type="entry name" value="Toll/Interleukin receptor TIR domain"/>
    <property type="match status" value="2"/>
</dbReference>
<feature type="domain" description="TIR" evidence="2">
    <location>
        <begin position="355"/>
        <end position="478"/>
    </location>
</feature>
<dbReference type="Gene3D" id="3.40.50.10140">
    <property type="entry name" value="Toll/interleukin-1 receptor homology (TIR) domain"/>
    <property type="match status" value="2"/>
</dbReference>
<dbReference type="Gene3D" id="2.60.40.2030">
    <property type="match status" value="1"/>
</dbReference>
<feature type="compositionally biased region" description="Basic and acidic residues" evidence="1">
    <location>
        <begin position="800"/>
        <end position="817"/>
    </location>
</feature>
<gene>
    <name evidence="3" type="ORF">HOLleu_18598</name>
</gene>
<comment type="caution">
    <text evidence="3">The sequence shown here is derived from an EMBL/GenBank/DDBJ whole genome shotgun (WGS) entry which is preliminary data.</text>
</comment>
<dbReference type="Proteomes" id="UP001152320">
    <property type="component" value="Chromosome 8"/>
</dbReference>
<dbReference type="InterPro" id="IPR038081">
    <property type="entry name" value="CalX-like_sf"/>
</dbReference>
<sequence length="1499" mass="170115">MSGFTSCESIKVLTQNGECEIELCLGDITRLAKKEEVDVLMVSAFSGNYVPTPRSVIGALERNLDLCVQDLAKDKEEDLRQLYSCWWSKPLPSHLPYKRLLCFETPRFFASSPPQVMVSDAFRCLVPILKNEDGSVITPLLNTGSQGFGKDGMMKGMVEAAVRWMKAGLPLKKLKIVLYARNIEETVNAKDAARTINPFLQEVKLEFDIYLSYSEADKSIVEKIQEKLRKNKEDVRIFSTRQQLDENSFWQEDMYEVMMKSARVITVLTPNYLQTTACLEQYNIALCCNRKAHRDMLAPFYAITIENMPTYMGLVQYVDCRSQDAESINNACYQIIISLSINFTRSLSVMNASVVQYDLFLSYCHKDTEIAQRIVKMLRDMNSHLKIFFDVQELKTGKSWQRALYHSIDGSRCLVALMTNSYIKSAVCQEEFNLAMMKHYAKSGKRQLHLNSLLSKSSNTPDKKTTGAAGKFKKRKAMTLYEQKCFDEKQMAAVKAYRKTDTICNECTFPSGLTYSNKGTTSYDDFETSTTTVNVPAGTPIFTSTVLLSSDTMVEDNQSFCLVIDNVGRTGSGSENLFSVASEQTTTMTIQDQDTGVALTPLTAEEDDDDSTVTTSVDIDAMSLSTTITIDTTIDNILEGNESFQISLVSTTNPIGFVVLGSMSTTTTATINDDDTANSIEEDVAKSISSMMTEEFVKENSLTECISPDLVWPGQGEESTFGSLNISNSETSATAIRNIKGGEKLQGTEEEEKQYGRLKAASSSVDTSEDADCVEEIVPESSLYTEMSDVIPHRIHASKRKELDKHTKHTNTPEERSTQMYQKKASKHKDSCKQKKLKYRSEESSVDERLHKKHHLYKHKKGVRKLLNIRSLSKHKKPMVTSEENTEGENLVEALEECYHGKGKKATKYKKSSNYKRLKSEESKEDGRFLKKHFNSKYKKVTKHRWSARHKICKVISEESSEDGRVFREKHRCGRHKKATKSKKSSKKKSAHISESTISSGNESSDGEVQTARKRNSKRVRNRRDYCFFCDKQELKIARHWFTWHKDEKLVREIEDLPKCSKPRTKKIASLRNKGNLKHNLIVWNTGVGKIVPRKRPFFGQDANDYPPCEFCFGSFKKEWLSMHQKKCGDRHGKERQRRVQSTAKMMISENISTGVTDALKVKVLSRMLSDEISSAVRRDSDILAYGSRLIRSHPEEHQALMVSQKMHDLAELVKAVHDKDPSVVGIRQCIDPNKYDSVVDAVRTVAGYSEETESYQTPSYARNIGFELDKVIAQLSSEALKMKGDSMLAQNVIKFRDIKLASWSHDITCLAHQTLQKRKRNRPNLIPLADDFKKLTHHHQKGHMETYEKNLKKDPSSTKDWLELCQATLASLSLFNKRRSGETERLVLDDFKKGCGQETDVPQEVFQSLSEFEKAFLVKLQRIEVRGKRNRTVPILLTNDMVSRIDLLNQTRESVGVNIRENPYVFVRSSYGSPFAAKVSECYQKFSRACGAEDPEGI</sequence>
<evidence type="ECO:0000259" key="2">
    <source>
        <dbReference type="PROSITE" id="PS50104"/>
    </source>
</evidence>
<feature type="region of interest" description="Disordered" evidence="1">
    <location>
        <begin position="798"/>
        <end position="847"/>
    </location>
</feature>
<dbReference type="Gene3D" id="3.40.220.10">
    <property type="entry name" value="Leucine Aminopeptidase, subunit E, domain 1"/>
    <property type="match status" value="1"/>
</dbReference>
<accession>A0A9Q1H6T3</accession>
<protein>
    <recommendedName>
        <fullName evidence="2">TIR domain-containing protein</fullName>
    </recommendedName>
</protein>
<organism evidence="3 4">
    <name type="scientific">Holothuria leucospilota</name>
    <name type="common">Black long sea cucumber</name>
    <name type="synonym">Mertensiothuria leucospilota</name>
    <dbReference type="NCBI Taxonomy" id="206669"/>
    <lineage>
        <taxon>Eukaryota</taxon>
        <taxon>Metazoa</taxon>
        <taxon>Echinodermata</taxon>
        <taxon>Eleutherozoa</taxon>
        <taxon>Echinozoa</taxon>
        <taxon>Holothuroidea</taxon>
        <taxon>Aspidochirotacea</taxon>
        <taxon>Aspidochirotida</taxon>
        <taxon>Holothuriidae</taxon>
        <taxon>Holothuria</taxon>
    </lineage>
</organism>
<dbReference type="InterPro" id="IPR035897">
    <property type="entry name" value="Toll_tir_struct_dom_sf"/>
</dbReference>
<dbReference type="PANTHER" id="PTHR33480">
    <property type="entry name" value="SET DOMAIN-CONTAINING PROTEIN-RELATED"/>
    <property type="match status" value="1"/>
</dbReference>
<dbReference type="OrthoDB" id="7698383at2759"/>
<reference evidence="3" key="1">
    <citation type="submission" date="2021-10" db="EMBL/GenBank/DDBJ databases">
        <title>Tropical sea cucumber genome reveals ecological adaptation and Cuvierian tubules defense mechanism.</title>
        <authorList>
            <person name="Chen T."/>
        </authorList>
    </citation>
    <scope>NUCLEOTIDE SEQUENCE</scope>
    <source>
        <strain evidence="3">Nanhai2018</strain>
        <tissue evidence="3">Muscle</tissue>
    </source>
</reference>
<feature type="compositionally biased region" description="Basic and acidic residues" evidence="1">
    <location>
        <begin position="828"/>
        <end position="847"/>
    </location>
</feature>
<evidence type="ECO:0000313" key="4">
    <source>
        <dbReference type="Proteomes" id="UP001152320"/>
    </source>
</evidence>
<dbReference type="InterPro" id="IPR043472">
    <property type="entry name" value="Macro_dom-like"/>
</dbReference>
<dbReference type="GO" id="GO:0007165">
    <property type="term" value="P:signal transduction"/>
    <property type="evidence" value="ECO:0007669"/>
    <property type="project" value="InterPro"/>
</dbReference>
<keyword evidence="4" id="KW-1185">Reference proteome</keyword>
<feature type="domain" description="TIR" evidence="2">
    <location>
        <begin position="205"/>
        <end position="335"/>
    </location>
</feature>